<dbReference type="Proteomes" id="UP000647133">
    <property type="component" value="Unassembled WGS sequence"/>
</dbReference>
<feature type="transmembrane region" description="Helical" evidence="1">
    <location>
        <begin position="118"/>
        <end position="136"/>
    </location>
</feature>
<sequence>MNSKLNFLKYQKWRWLLAIGLGILAILILYLLTGNEFATAVLWIGIVLALLILGNMQIHKKLDQFHPWTKFPLRRFIAQFALSAIYSLTCINLCYYFLKTLFIGLPPDWEQVMVLNIYGLLFFIPVMSINFGIFFMQRWKKAVVKSEKLQAENLKSTLESLKTHIDPHFLFNNLNVLSSLMDKDISDAQRFLGKFADVYRYVLQHRNEELVELETELAFIRSYIYLFQQRLNRQLKITIDVSPLRKTYYLPPLSVQMLVENAIKHNVATVSKPLYIDIFLETETYIVVKNAYQPKDPGFAELPKTGLMNIQKRFAYFSNQEIQINKSDTEFVVKLPLLELENESGNN</sequence>
<accession>A0ABR9ATT9</accession>
<comment type="caution">
    <text evidence="3">The sequence shown here is derived from an EMBL/GenBank/DDBJ whole genome shotgun (WGS) entry which is preliminary data.</text>
</comment>
<dbReference type="InterPro" id="IPR050640">
    <property type="entry name" value="Bact_2-comp_sensor_kinase"/>
</dbReference>
<proteinExistence type="predicted"/>
<dbReference type="EMBL" id="JACYTQ010000012">
    <property type="protein sequence ID" value="MBD8491315.1"/>
    <property type="molecule type" value="Genomic_DNA"/>
</dbReference>
<dbReference type="PANTHER" id="PTHR34220">
    <property type="entry name" value="SENSOR HISTIDINE KINASE YPDA"/>
    <property type="match status" value="1"/>
</dbReference>
<evidence type="ECO:0000256" key="1">
    <source>
        <dbReference type="SAM" id="Phobius"/>
    </source>
</evidence>
<dbReference type="Pfam" id="PF06580">
    <property type="entry name" value="His_kinase"/>
    <property type="match status" value="1"/>
</dbReference>
<dbReference type="PANTHER" id="PTHR34220:SF7">
    <property type="entry name" value="SENSOR HISTIDINE KINASE YPDA"/>
    <property type="match status" value="1"/>
</dbReference>
<dbReference type="GO" id="GO:0016301">
    <property type="term" value="F:kinase activity"/>
    <property type="evidence" value="ECO:0007669"/>
    <property type="project" value="UniProtKB-KW"/>
</dbReference>
<gene>
    <name evidence="3" type="ORF">IFO69_21360</name>
</gene>
<feature type="domain" description="Signal transduction histidine kinase internal region" evidence="2">
    <location>
        <begin position="157"/>
        <end position="234"/>
    </location>
</feature>
<keyword evidence="3" id="KW-0418">Kinase</keyword>
<protein>
    <submittedName>
        <fullName evidence="3">Histidine kinase</fullName>
    </submittedName>
</protein>
<keyword evidence="4" id="KW-1185">Reference proteome</keyword>
<feature type="transmembrane region" description="Helical" evidence="1">
    <location>
        <begin position="76"/>
        <end position="98"/>
    </location>
</feature>
<name>A0ABR9ATT9_9BACT</name>
<dbReference type="RefSeq" id="WP_192012189.1">
    <property type="nucleotide sequence ID" value="NZ_JACYTQ010000012.1"/>
</dbReference>
<keyword evidence="1" id="KW-0472">Membrane</keyword>
<dbReference type="InterPro" id="IPR010559">
    <property type="entry name" value="Sig_transdc_His_kin_internal"/>
</dbReference>
<organism evidence="3 4">
    <name type="scientific">Echinicola arenosa</name>
    <dbReference type="NCBI Taxonomy" id="2774144"/>
    <lineage>
        <taxon>Bacteria</taxon>
        <taxon>Pseudomonadati</taxon>
        <taxon>Bacteroidota</taxon>
        <taxon>Cytophagia</taxon>
        <taxon>Cytophagales</taxon>
        <taxon>Cyclobacteriaceae</taxon>
        <taxon>Echinicola</taxon>
    </lineage>
</organism>
<reference evidence="3 4" key="1">
    <citation type="submission" date="2020-09" db="EMBL/GenBank/DDBJ databases">
        <title>Echinicola sp. CAU 1574 isolated from sand of Sido Beach.</title>
        <authorList>
            <person name="Kim W."/>
        </authorList>
    </citation>
    <scope>NUCLEOTIDE SEQUENCE [LARGE SCALE GENOMIC DNA]</scope>
    <source>
        <strain evidence="3 4">CAU 1574</strain>
    </source>
</reference>
<evidence type="ECO:0000313" key="4">
    <source>
        <dbReference type="Proteomes" id="UP000647133"/>
    </source>
</evidence>
<keyword evidence="3" id="KW-0808">Transferase</keyword>
<feature type="transmembrane region" description="Helical" evidence="1">
    <location>
        <begin position="37"/>
        <end position="56"/>
    </location>
</feature>
<evidence type="ECO:0000313" key="3">
    <source>
        <dbReference type="EMBL" id="MBD8491315.1"/>
    </source>
</evidence>
<keyword evidence="1" id="KW-1133">Transmembrane helix</keyword>
<keyword evidence="1" id="KW-0812">Transmembrane</keyword>
<evidence type="ECO:0000259" key="2">
    <source>
        <dbReference type="Pfam" id="PF06580"/>
    </source>
</evidence>
<feature type="transmembrane region" description="Helical" evidence="1">
    <location>
        <begin position="12"/>
        <end position="31"/>
    </location>
</feature>